<evidence type="ECO:0000259" key="6">
    <source>
        <dbReference type="PROSITE" id="PS50832"/>
    </source>
</evidence>
<dbReference type="GO" id="GO:0043022">
    <property type="term" value="F:ribosome binding"/>
    <property type="evidence" value="ECO:0007669"/>
    <property type="project" value="UniProtKB-UniRule"/>
</dbReference>
<dbReference type="SUPFAM" id="SSF50249">
    <property type="entry name" value="Nucleic acid-binding proteins"/>
    <property type="match status" value="1"/>
</dbReference>
<dbReference type="AlphaFoldDB" id="A0A2M8KEH5"/>
<comment type="subunit">
    <text evidence="4">Component of the 30S ribosomal translation pre-initiation complex which assembles on the 30S ribosome in the order IF-2 and IF-3, IF-1 and N-formylmethionyl-tRNA(fMet); mRNA recruitment can occur at any time during PIC assembly.</text>
</comment>
<evidence type="ECO:0000313" key="8">
    <source>
        <dbReference type="Proteomes" id="UP000231450"/>
    </source>
</evidence>
<dbReference type="GO" id="GO:0005829">
    <property type="term" value="C:cytosol"/>
    <property type="evidence" value="ECO:0007669"/>
    <property type="project" value="TreeGrafter"/>
</dbReference>
<evidence type="ECO:0000256" key="3">
    <source>
        <dbReference type="ARBA" id="ARBA00022917"/>
    </source>
</evidence>
<dbReference type="NCBIfam" id="TIGR00008">
    <property type="entry name" value="infA"/>
    <property type="match status" value="1"/>
</dbReference>
<dbReference type="Pfam" id="PF01176">
    <property type="entry name" value="eIF-1a"/>
    <property type="match status" value="1"/>
</dbReference>
<dbReference type="InterPro" id="IPR004368">
    <property type="entry name" value="TIF_IF1"/>
</dbReference>
<comment type="similarity">
    <text evidence="1 4">Belongs to the IF-1 family.</text>
</comment>
<gene>
    <name evidence="4" type="primary">infA</name>
    <name evidence="7" type="ORF">COU81_01330</name>
</gene>
<evidence type="ECO:0000313" key="7">
    <source>
        <dbReference type="EMBL" id="PJE58332.1"/>
    </source>
</evidence>
<comment type="subcellular location">
    <subcellularLocation>
        <location evidence="4">Cytoplasm</location>
    </subcellularLocation>
</comment>
<dbReference type="GO" id="GO:0003743">
    <property type="term" value="F:translation initiation factor activity"/>
    <property type="evidence" value="ECO:0007669"/>
    <property type="project" value="UniProtKB-UniRule"/>
</dbReference>
<evidence type="ECO:0000256" key="5">
    <source>
        <dbReference type="NCBIfam" id="TIGR00008"/>
    </source>
</evidence>
<dbReference type="HAMAP" id="MF_00075">
    <property type="entry name" value="IF_1"/>
    <property type="match status" value="1"/>
</dbReference>
<evidence type="ECO:0000256" key="1">
    <source>
        <dbReference type="ARBA" id="ARBA00010939"/>
    </source>
</evidence>
<accession>A0A2M8KEH5</accession>
<comment type="function">
    <text evidence="4">One of the essential components for the initiation of protein synthesis. Stabilizes the binding of IF-2 and IF-3 on the 30S subunit to which N-formylmethionyl-tRNA(fMet) subsequently binds. Helps modulate mRNA selection, yielding the 30S pre-initiation complex (PIC). Upon addition of the 50S ribosomal subunit IF-1, IF-2 and IF-3 are released leaving the mature 70S translation initiation complex.</text>
</comment>
<dbReference type="FunFam" id="2.40.50.140:FF:000002">
    <property type="entry name" value="Translation initiation factor IF-1"/>
    <property type="match status" value="1"/>
</dbReference>
<evidence type="ECO:0000256" key="2">
    <source>
        <dbReference type="ARBA" id="ARBA00022540"/>
    </source>
</evidence>
<reference evidence="8" key="1">
    <citation type="submission" date="2017-09" db="EMBL/GenBank/DDBJ databases">
        <title>Depth-based differentiation of microbial function through sediment-hosted aquifers and enrichment of novel symbionts in the deep terrestrial subsurface.</title>
        <authorList>
            <person name="Probst A.J."/>
            <person name="Ladd B."/>
            <person name="Jarett J.K."/>
            <person name="Geller-Mcgrath D.E."/>
            <person name="Sieber C.M.K."/>
            <person name="Emerson J.B."/>
            <person name="Anantharaman K."/>
            <person name="Thomas B.C."/>
            <person name="Malmstrom R."/>
            <person name="Stieglmeier M."/>
            <person name="Klingl A."/>
            <person name="Woyke T."/>
            <person name="Ryan C.M."/>
            <person name="Banfield J.F."/>
        </authorList>
    </citation>
    <scope>NUCLEOTIDE SEQUENCE [LARGE SCALE GENOMIC DNA]</scope>
</reference>
<sequence length="70" mass="8198">MRQKDNLKKGQVIERLPSTMFKVVLEDGREVLAHLAGKLRIHYIKILPGDYVLMEFSPYDENKGRITQRL</sequence>
<dbReference type="GO" id="GO:0019843">
    <property type="term" value="F:rRNA binding"/>
    <property type="evidence" value="ECO:0007669"/>
    <property type="project" value="UniProtKB-UniRule"/>
</dbReference>
<dbReference type="PANTHER" id="PTHR33370">
    <property type="entry name" value="TRANSLATION INITIATION FACTOR IF-1, CHLOROPLASTIC"/>
    <property type="match status" value="1"/>
</dbReference>
<dbReference type="EMBL" id="PFDW01000029">
    <property type="protein sequence ID" value="PJE58332.1"/>
    <property type="molecule type" value="Genomic_DNA"/>
</dbReference>
<dbReference type="InterPro" id="IPR006196">
    <property type="entry name" value="RNA-binding_domain_S1_IF1"/>
</dbReference>
<keyword evidence="3 4" id="KW-0648">Protein biosynthesis</keyword>
<keyword evidence="4" id="KW-0963">Cytoplasm</keyword>
<dbReference type="PROSITE" id="PS50832">
    <property type="entry name" value="S1_IF1_TYPE"/>
    <property type="match status" value="1"/>
</dbReference>
<dbReference type="CDD" id="cd04451">
    <property type="entry name" value="S1_IF1"/>
    <property type="match status" value="1"/>
</dbReference>
<comment type="caution">
    <text evidence="7">The sequence shown here is derived from an EMBL/GenBank/DDBJ whole genome shotgun (WGS) entry which is preliminary data.</text>
</comment>
<dbReference type="Proteomes" id="UP000231450">
    <property type="component" value="Unassembled WGS sequence"/>
</dbReference>
<keyword evidence="2 4" id="KW-0396">Initiation factor</keyword>
<dbReference type="Gene3D" id="2.40.50.140">
    <property type="entry name" value="Nucleic acid-binding proteins"/>
    <property type="match status" value="1"/>
</dbReference>
<proteinExistence type="inferred from homology"/>
<dbReference type="PANTHER" id="PTHR33370:SF1">
    <property type="entry name" value="TRANSLATION INITIATION FACTOR IF-1, CHLOROPLASTIC"/>
    <property type="match status" value="1"/>
</dbReference>
<dbReference type="InterPro" id="IPR012340">
    <property type="entry name" value="NA-bd_OB-fold"/>
</dbReference>
<evidence type="ECO:0000256" key="4">
    <source>
        <dbReference type="HAMAP-Rule" id="MF_00075"/>
    </source>
</evidence>
<feature type="domain" description="S1-like" evidence="6">
    <location>
        <begin position="1"/>
        <end position="70"/>
    </location>
</feature>
<keyword evidence="4" id="KW-0699">rRNA-binding</keyword>
<protein>
    <recommendedName>
        <fullName evidence="4 5">Translation initiation factor IF-1</fullName>
    </recommendedName>
</protein>
<name>A0A2M8KEH5_9BACT</name>
<organism evidence="7 8">
    <name type="scientific">Candidatus Portnoybacteria bacterium CG10_big_fil_rev_8_21_14_0_10_36_7</name>
    <dbReference type="NCBI Taxonomy" id="1974812"/>
    <lineage>
        <taxon>Bacteria</taxon>
        <taxon>Candidatus Portnoyibacteriota</taxon>
    </lineage>
</organism>
<keyword evidence="4" id="KW-0694">RNA-binding</keyword>